<keyword evidence="4" id="KW-1185">Reference proteome</keyword>
<dbReference type="Proteomes" id="UP000070412">
    <property type="component" value="Unassembled WGS sequence"/>
</dbReference>
<keyword evidence="1" id="KW-1133">Transmembrane helix</keyword>
<evidence type="ECO:0000256" key="1">
    <source>
        <dbReference type="SAM" id="Phobius"/>
    </source>
</evidence>
<protein>
    <submittedName>
        <fullName evidence="2 3">Uncharacterized protein</fullName>
    </submittedName>
</protein>
<evidence type="ECO:0000313" key="4">
    <source>
        <dbReference type="Proteomes" id="UP000070412"/>
    </source>
</evidence>
<organism evidence="2">
    <name type="scientific">Sarcoptes scabiei</name>
    <name type="common">Itch mite</name>
    <name type="synonym">Acarus scabiei</name>
    <dbReference type="NCBI Taxonomy" id="52283"/>
    <lineage>
        <taxon>Eukaryota</taxon>
        <taxon>Metazoa</taxon>
        <taxon>Ecdysozoa</taxon>
        <taxon>Arthropoda</taxon>
        <taxon>Chelicerata</taxon>
        <taxon>Arachnida</taxon>
        <taxon>Acari</taxon>
        <taxon>Acariformes</taxon>
        <taxon>Sarcoptiformes</taxon>
        <taxon>Astigmata</taxon>
        <taxon>Psoroptidia</taxon>
        <taxon>Sarcoptoidea</taxon>
        <taxon>Sarcoptidae</taxon>
        <taxon>Sarcoptinae</taxon>
        <taxon>Sarcoptes</taxon>
    </lineage>
</organism>
<dbReference type="OrthoDB" id="10605589at2759"/>
<proteinExistence type="predicted"/>
<feature type="transmembrane region" description="Helical" evidence="1">
    <location>
        <begin position="67"/>
        <end position="94"/>
    </location>
</feature>
<dbReference type="AlphaFoldDB" id="A0A834R5X7"/>
<gene>
    <name evidence="2" type="ORF">SSS_6365</name>
</gene>
<accession>A0A834R5X7</accession>
<keyword evidence="1" id="KW-0812">Transmembrane</keyword>
<name>A0A834R5X7_SARSC</name>
<reference evidence="2" key="2">
    <citation type="submission" date="2020-01" db="EMBL/GenBank/DDBJ databases">
        <authorList>
            <person name="Korhonen P.K.K."/>
            <person name="Guangxu M.G."/>
            <person name="Wang T.W."/>
            <person name="Stroehlein A.J.S."/>
            <person name="Young N.D."/>
            <person name="Ang C.-S.A."/>
            <person name="Fernando D.W.F."/>
            <person name="Lu H.L."/>
            <person name="Taylor S.T."/>
            <person name="Ehtesham M.E.M."/>
            <person name="Najaraj S.H.N."/>
            <person name="Harsha G.H.G."/>
            <person name="Madugundu A.M."/>
            <person name="Renuse S.R."/>
            <person name="Holt D.H."/>
            <person name="Pandey A.P."/>
            <person name="Papenfuss A.P."/>
            <person name="Gasser R.B.G."/>
            <person name="Fischer K.F."/>
        </authorList>
    </citation>
    <scope>NUCLEOTIDE SEQUENCE</scope>
    <source>
        <strain evidence="2">SSS_KF_BRIS2020</strain>
    </source>
</reference>
<dbReference type="EMBL" id="WVUK01000062">
    <property type="protein sequence ID" value="KAF7490249.1"/>
    <property type="molecule type" value="Genomic_DNA"/>
</dbReference>
<sequence>MVERYNRPLCCMYWEAKKFLEIKANDRCESPENLHNILNGKMLKDYVDFGRLDCSRNFEHSRECENFWILIHWTSIAFVTIWLLSSIVLIVTLYRSINSIRKIYFPQRRKNHRIKNFDCYPYSIDNKQYCDDNNDDVRDENSNQSSRSIVEQLKQSNENLLQSKSLDHHRCPEIVSSARIRSTIEPKFSRGEEKRGKNFKKFSNLFRWMWLATNDSDEIRSENFRKDNASNKLIKNLSAII</sequence>
<dbReference type="EnsemblMetazoa" id="SSS_6365s_mrna">
    <property type="protein sequence ID" value="KAF7490249.1"/>
    <property type="gene ID" value="SSS_6365"/>
</dbReference>
<evidence type="ECO:0000313" key="3">
    <source>
        <dbReference type="EnsemblMetazoa" id="KAF7490249.1"/>
    </source>
</evidence>
<reference evidence="4" key="1">
    <citation type="journal article" date="2020" name="PLoS Negl. Trop. Dis.">
        <title>High-quality nuclear genome for Sarcoptes scabiei-A critical resource for a neglected parasite.</title>
        <authorList>
            <person name="Korhonen P.K."/>
            <person name="Gasser R.B."/>
            <person name="Ma G."/>
            <person name="Wang T."/>
            <person name="Stroehlein A.J."/>
            <person name="Young N.D."/>
            <person name="Ang C.S."/>
            <person name="Fernando D.D."/>
            <person name="Lu H.C."/>
            <person name="Taylor S."/>
            <person name="Reynolds S.L."/>
            <person name="Mofiz E."/>
            <person name="Najaraj S.H."/>
            <person name="Gowda H."/>
            <person name="Madugundu A."/>
            <person name="Renuse S."/>
            <person name="Holt D."/>
            <person name="Pandey A."/>
            <person name="Papenfuss A.T."/>
            <person name="Fischer K."/>
        </authorList>
    </citation>
    <scope>NUCLEOTIDE SEQUENCE [LARGE SCALE GENOMIC DNA]</scope>
</reference>
<keyword evidence="1" id="KW-0472">Membrane</keyword>
<reference evidence="3" key="3">
    <citation type="submission" date="2022-06" db="UniProtKB">
        <authorList>
            <consortium name="EnsemblMetazoa"/>
        </authorList>
    </citation>
    <scope>IDENTIFICATION</scope>
</reference>
<evidence type="ECO:0000313" key="2">
    <source>
        <dbReference type="EMBL" id="KAF7490249.1"/>
    </source>
</evidence>